<evidence type="ECO:0000313" key="2">
    <source>
        <dbReference type="EMBL" id="MCT2398464.1"/>
    </source>
</evidence>
<comment type="caution">
    <text evidence="2">The sequence shown here is derived from an EMBL/GenBank/DDBJ whole genome shotgun (WGS) entry which is preliminary data.</text>
</comment>
<evidence type="ECO:0000313" key="3">
    <source>
        <dbReference type="Proteomes" id="UP001165583"/>
    </source>
</evidence>
<reference evidence="2" key="1">
    <citation type="submission" date="2022-09" db="EMBL/GenBank/DDBJ databases">
        <title>Novosphingobium sp. Nov., a polycyclic aromatic hydrocarbon-degrading bacterium isolated form mangrove sediments in HongKong.</title>
        <authorList>
            <person name="Hu Z."/>
        </authorList>
    </citation>
    <scope>NUCLEOTIDE SEQUENCE</scope>
    <source>
        <strain evidence="2">HK4-1</strain>
    </source>
</reference>
<feature type="transmembrane region" description="Helical" evidence="1">
    <location>
        <begin position="317"/>
        <end position="335"/>
    </location>
</feature>
<feature type="transmembrane region" description="Helical" evidence="1">
    <location>
        <begin position="6"/>
        <end position="23"/>
    </location>
</feature>
<sequence>MPITAAHWVFLFTVATIIFVMVVRRNVAIVAIAGTVALAFMSANAGTTLPDRMIFATQSLFRAILMAGIGLFDIMLLVALMLAMLKAMSKEGADELMIIPVRRLIVGPRSAFITLACTTYVCGIFFWPSPATALVGTVLVPVAIRARLPAIGAVAAVNIAGHGMALSSDPVIQAATRISAGAAHVSPGLVLFYTVLFAGVVGVIALTVFGLLLGRDMRRGKVVASASTLPLGDSQGRSEFGPHARFLAILTPSVLFGMGTLIISRALFDPAHAIYGGDATALLGGCAVCILVIACVVQDGHHALEQVIVHLREGFAFAVKVFAPVLPIVAFFFLGDPEHAAKVLGPGTPGFLLDLGKAASSFLGQDNPILPFGVMVVGILSGIDGFGFSGLPLTGSIAGAVASTVPANAAILASIGQIGSVWVGGGTIVPWSGVCVAAAMADVNPDELARRNFLPVALGFLAAATLALFLIYANK</sequence>
<accession>A0ABT2I0Y2</accession>
<feature type="transmembrane region" description="Helical" evidence="1">
    <location>
        <begin position="453"/>
        <end position="473"/>
    </location>
</feature>
<feature type="transmembrane region" description="Helical" evidence="1">
    <location>
        <begin position="106"/>
        <end position="127"/>
    </location>
</feature>
<organism evidence="2 3">
    <name type="scientific">Novosphingobium mangrovi</name>
    <name type="common">ex Huang et al. 2023</name>
    <dbReference type="NCBI Taxonomy" id="2976432"/>
    <lineage>
        <taxon>Bacteria</taxon>
        <taxon>Pseudomonadati</taxon>
        <taxon>Pseudomonadota</taxon>
        <taxon>Alphaproteobacteria</taxon>
        <taxon>Sphingomonadales</taxon>
        <taxon>Sphingomonadaceae</taxon>
        <taxon>Novosphingobium</taxon>
    </lineage>
</organism>
<evidence type="ECO:0000256" key="1">
    <source>
        <dbReference type="SAM" id="Phobius"/>
    </source>
</evidence>
<feature type="transmembrane region" description="Helical" evidence="1">
    <location>
        <begin position="190"/>
        <end position="213"/>
    </location>
</feature>
<feature type="transmembrane region" description="Helical" evidence="1">
    <location>
        <begin position="30"/>
        <end position="49"/>
    </location>
</feature>
<proteinExistence type="predicted"/>
<evidence type="ECO:0008006" key="4">
    <source>
        <dbReference type="Google" id="ProtNLM"/>
    </source>
</evidence>
<dbReference type="RefSeq" id="WP_260043610.1">
    <property type="nucleotide sequence ID" value="NZ_JANZXA010000001.1"/>
</dbReference>
<keyword evidence="1" id="KW-0472">Membrane</keyword>
<dbReference type="Proteomes" id="UP001165583">
    <property type="component" value="Unassembled WGS sequence"/>
</dbReference>
<keyword evidence="1" id="KW-1133">Transmembrane helix</keyword>
<protein>
    <recommendedName>
        <fullName evidence="4">Transporter</fullName>
    </recommendedName>
</protein>
<dbReference type="EMBL" id="JANZXA010000001">
    <property type="protein sequence ID" value="MCT2398464.1"/>
    <property type="molecule type" value="Genomic_DNA"/>
</dbReference>
<gene>
    <name evidence="2" type="ORF">NZK81_02775</name>
</gene>
<name>A0ABT2I0Y2_9SPHN</name>
<keyword evidence="1" id="KW-0812">Transmembrane</keyword>
<feature type="transmembrane region" description="Helical" evidence="1">
    <location>
        <begin position="274"/>
        <end position="297"/>
    </location>
</feature>
<feature type="transmembrane region" description="Helical" evidence="1">
    <location>
        <begin position="421"/>
        <end position="441"/>
    </location>
</feature>
<feature type="transmembrane region" description="Helical" evidence="1">
    <location>
        <begin position="246"/>
        <end position="268"/>
    </location>
</feature>
<feature type="transmembrane region" description="Helical" evidence="1">
    <location>
        <begin position="61"/>
        <end position="85"/>
    </location>
</feature>
<keyword evidence="3" id="KW-1185">Reference proteome</keyword>
<feature type="transmembrane region" description="Helical" evidence="1">
    <location>
        <begin position="395"/>
        <end position="415"/>
    </location>
</feature>